<dbReference type="InterPro" id="IPR002523">
    <property type="entry name" value="MgTranspt_CorA/ZnTranspt_ZntB"/>
</dbReference>
<dbReference type="GO" id="GO:0015087">
    <property type="term" value="F:cobalt ion transmembrane transporter activity"/>
    <property type="evidence" value="ECO:0007669"/>
    <property type="project" value="TreeGrafter"/>
</dbReference>
<dbReference type="Gene3D" id="1.20.58.340">
    <property type="entry name" value="Magnesium transport protein CorA, transmembrane region"/>
    <property type="match status" value="1"/>
</dbReference>
<evidence type="ECO:0000313" key="7">
    <source>
        <dbReference type="EMBL" id="KAF2431559.1"/>
    </source>
</evidence>
<protein>
    <submittedName>
        <fullName evidence="7">Uncharacterized protein</fullName>
    </submittedName>
</protein>
<name>A0A9P4NSW7_9PEZI</name>
<feature type="transmembrane region" description="Helical" evidence="6">
    <location>
        <begin position="520"/>
        <end position="537"/>
    </location>
</feature>
<sequence length="597" mass="68725">MRERNKRREPYKDRDPYTGEEDGINSILERLRKWEVACQAGLFSRLTSGQRHKKPSDAELERLALHYFPARGDLRVRIVDYGNGFARTHEATTLGQLEQFIKNKPNDIDVRWIHVPLGPGIALSSVEDLFLNEGGVERRNASIVGASHSWPYQEVEVLNLRHRDEYKAMRDVFAMLSKKDNNAANLRFQARLDKASESSMSDSLVQDLIWRAKHLDEKFGYWDLVCSDIPYHLTQVPAMETAHGPKDGPKALNAQHVQQTLWNHKFYENAQLVRNKLRCFHRHDGVLLTMAPVSGIDYLDKDLNTYLNYSKQKREDSEDASVLGFLFERFAQTGTKDWPEKTVEWLLTYILTEAAAAPHTIRQGRNAVTITSAYQAVVERLKMRRYEEFRRNESVKLVKEYLTCTDELTSICMLLHGKAVNLKQLLENVQKDDEDFSTRAGARRMSRQTSGRGSTPVVVPPGSCETMKDRIVWALGLVEDQNKTFQSLKEDLRLATEALFQLRSIEQNELAIVADSQNKAILVFTGVTIVFLPLSFFTSYFGMNLKGIQSTDRDEHWFWTVCGSIAFVIILISMLYAFRKFLRARWERANTREYSPV</sequence>
<evidence type="ECO:0000256" key="4">
    <source>
        <dbReference type="ARBA" id="ARBA00023136"/>
    </source>
</evidence>
<feature type="transmembrane region" description="Helical" evidence="6">
    <location>
        <begin position="557"/>
        <end position="578"/>
    </location>
</feature>
<evidence type="ECO:0000313" key="8">
    <source>
        <dbReference type="Proteomes" id="UP000800235"/>
    </source>
</evidence>
<reference evidence="7" key="1">
    <citation type="journal article" date="2020" name="Stud. Mycol.">
        <title>101 Dothideomycetes genomes: a test case for predicting lifestyles and emergence of pathogens.</title>
        <authorList>
            <person name="Haridas S."/>
            <person name="Albert R."/>
            <person name="Binder M."/>
            <person name="Bloem J."/>
            <person name="Labutti K."/>
            <person name="Salamov A."/>
            <person name="Andreopoulos B."/>
            <person name="Baker S."/>
            <person name="Barry K."/>
            <person name="Bills G."/>
            <person name="Bluhm B."/>
            <person name="Cannon C."/>
            <person name="Castanera R."/>
            <person name="Culley D."/>
            <person name="Daum C."/>
            <person name="Ezra D."/>
            <person name="Gonzalez J."/>
            <person name="Henrissat B."/>
            <person name="Kuo A."/>
            <person name="Liang C."/>
            <person name="Lipzen A."/>
            <person name="Lutzoni F."/>
            <person name="Magnuson J."/>
            <person name="Mondo S."/>
            <person name="Nolan M."/>
            <person name="Ohm R."/>
            <person name="Pangilinan J."/>
            <person name="Park H.-J."/>
            <person name="Ramirez L."/>
            <person name="Alfaro M."/>
            <person name="Sun H."/>
            <person name="Tritt A."/>
            <person name="Yoshinaga Y."/>
            <person name="Zwiers L.-H."/>
            <person name="Turgeon B."/>
            <person name="Goodwin S."/>
            <person name="Spatafora J."/>
            <person name="Crous P."/>
            <person name="Grigoriev I."/>
        </authorList>
    </citation>
    <scope>NUCLEOTIDE SEQUENCE</scope>
    <source>
        <strain evidence="7">CBS 130266</strain>
    </source>
</reference>
<proteinExistence type="predicted"/>
<dbReference type="OrthoDB" id="341259at2759"/>
<evidence type="ECO:0000256" key="2">
    <source>
        <dbReference type="ARBA" id="ARBA00022692"/>
    </source>
</evidence>
<dbReference type="InterPro" id="IPR045863">
    <property type="entry name" value="CorA_TM1_TM2"/>
</dbReference>
<comment type="caution">
    <text evidence="7">The sequence shown here is derived from an EMBL/GenBank/DDBJ whole genome shotgun (WGS) entry which is preliminary data.</text>
</comment>
<dbReference type="PANTHER" id="PTHR46494">
    <property type="entry name" value="CORA FAMILY METAL ION TRANSPORTER (EUROFUNG)"/>
    <property type="match status" value="1"/>
</dbReference>
<evidence type="ECO:0000256" key="6">
    <source>
        <dbReference type="SAM" id="Phobius"/>
    </source>
</evidence>
<dbReference type="GO" id="GO:0050897">
    <property type="term" value="F:cobalt ion binding"/>
    <property type="evidence" value="ECO:0007669"/>
    <property type="project" value="TreeGrafter"/>
</dbReference>
<dbReference type="GO" id="GO:0005886">
    <property type="term" value="C:plasma membrane"/>
    <property type="evidence" value="ECO:0007669"/>
    <property type="project" value="UniProtKB-SubCell"/>
</dbReference>
<feature type="region of interest" description="Disordered" evidence="5">
    <location>
        <begin position="437"/>
        <end position="459"/>
    </location>
</feature>
<evidence type="ECO:0000256" key="5">
    <source>
        <dbReference type="SAM" id="MobiDB-lite"/>
    </source>
</evidence>
<dbReference type="Pfam" id="PF01544">
    <property type="entry name" value="CorA"/>
    <property type="match status" value="1"/>
</dbReference>
<evidence type="ECO:0000256" key="1">
    <source>
        <dbReference type="ARBA" id="ARBA00004651"/>
    </source>
</evidence>
<dbReference type="GO" id="GO:0015095">
    <property type="term" value="F:magnesium ion transmembrane transporter activity"/>
    <property type="evidence" value="ECO:0007669"/>
    <property type="project" value="TreeGrafter"/>
</dbReference>
<dbReference type="GO" id="GO:0000287">
    <property type="term" value="F:magnesium ion binding"/>
    <property type="evidence" value="ECO:0007669"/>
    <property type="project" value="TreeGrafter"/>
</dbReference>
<keyword evidence="3 6" id="KW-1133">Transmembrane helix</keyword>
<accession>A0A9P4NSW7</accession>
<dbReference type="Proteomes" id="UP000800235">
    <property type="component" value="Unassembled WGS sequence"/>
</dbReference>
<dbReference type="AlphaFoldDB" id="A0A9P4NSW7"/>
<dbReference type="SUPFAM" id="SSF144083">
    <property type="entry name" value="Magnesium transport protein CorA, transmembrane region"/>
    <property type="match status" value="1"/>
</dbReference>
<comment type="subcellular location">
    <subcellularLocation>
        <location evidence="1">Cell membrane</location>
        <topology evidence="1">Multi-pass membrane protein</topology>
    </subcellularLocation>
</comment>
<keyword evidence="4 6" id="KW-0472">Membrane</keyword>
<organism evidence="7 8">
    <name type="scientific">Tothia fuscella</name>
    <dbReference type="NCBI Taxonomy" id="1048955"/>
    <lineage>
        <taxon>Eukaryota</taxon>
        <taxon>Fungi</taxon>
        <taxon>Dikarya</taxon>
        <taxon>Ascomycota</taxon>
        <taxon>Pezizomycotina</taxon>
        <taxon>Dothideomycetes</taxon>
        <taxon>Pleosporomycetidae</taxon>
        <taxon>Venturiales</taxon>
        <taxon>Cylindrosympodiaceae</taxon>
        <taxon>Tothia</taxon>
    </lineage>
</organism>
<evidence type="ECO:0000256" key="3">
    <source>
        <dbReference type="ARBA" id="ARBA00022989"/>
    </source>
</evidence>
<gene>
    <name evidence="7" type="ORF">EJ08DRAFT_586952</name>
</gene>
<keyword evidence="8" id="KW-1185">Reference proteome</keyword>
<dbReference type="EMBL" id="MU007031">
    <property type="protein sequence ID" value="KAF2431559.1"/>
    <property type="molecule type" value="Genomic_DNA"/>
</dbReference>
<keyword evidence="2 6" id="KW-0812">Transmembrane</keyword>
<dbReference type="PANTHER" id="PTHR46494:SF1">
    <property type="entry name" value="CORA FAMILY METAL ION TRANSPORTER (EUROFUNG)"/>
    <property type="match status" value="1"/>
</dbReference>